<dbReference type="EMBL" id="JANPWB010000010">
    <property type="protein sequence ID" value="KAJ1138078.1"/>
    <property type="molecule type" value="Genomic_DNA"/>
</dbReference>
<accession>A0AAV7QHW3</accession>
<evidence type="ECO:0000313" key="2">
    <source>
        <dbReference type="Proteomes" id="UP001066276"/>
    </source>
</evidence>
<protein>
    <submittedName>
        <fullName evidence="1">Uncharacterized protein</fullName>
    </submittedName>
</protein>
<reference evidence="1" key="1">
    <citation type="journal article" date="2022" name="bioRxiv">
        <title>Sequencing and chromosome-scale assembly of the giantPleurodeles waltlgenome.</title>
        <authorList>
            <person name="Brown T."/>
            <person name="Elewa A."/>
            <person name="Iarovenko S."/>
            <person name="Subramanian E."/>
            <person name="Araus A.J."/>
            <person name="Petzold A."/>
            <person name="Susuki M."/>
            <person name="Suzuki K.-i.T."/>
            <person name="Hayashi T."/>
            <person name="Toyoda A."/>
            <person name="Oliveira C."/>
            <person name="Osipova E."/>
            <person name="Leigh N.D."/>
            <person name="Simon A."/>
            <person name="Yun M.H."/>
        </authorList>
    </citation>
    <scope>NUCLEOTIDE SEQUENCE</scope>
    <source>
        <strain evidence="1">20211129_DDA</strain>
        <tissue evidence="1">Liver</tissue>
    </source>
</reference>
<keyword evidence="2" id="KW-1185">Reference proteome</keyword>
<comment type="caution">
    <text evidence="1">The sequence shown here is derived from an EMBL/GenBank/DDBJ whole genome shotgun (WGS) entry which is preliminary data.</text>
</comment>
<dbReference type="Proteomes" id="UP001066276">
    <property type="component" value="Chromosome 6"/>
</dbReference>
<sequence length="133" mass="14306">MVYVKSGPFAGRGLCGQPLFTGCPPHPSRALGLISPRHDASRVHLISAYRRDSVTAHCVSASESSRLGRCGGRSPLSCFKRLKVTGFAKKRSPQENVKRLFKTQKVVRTAVAITVRAAVNVALTNVAHLEPGV</sequence>
<evidence type="ECO:0000313" key="1">
    <source>
        <dbReference type="EMBL" id="KAJ1138078.1"/>
    </source>
</evidence>
<organism evidence="1 2">
    <name type="scientific">Pleurodeles waltl</name>
    <name type="common">Iberian ribbed newt</name>
    <dbReference type="NCBI Taxonomy" id="8319"/>
    <lineage>
        <taxon>Eukaryota</taxon>
        <taxon>Metazoa</taxon>
        <taxon>Chordata</taxon>
        <taxon>Craniata</taxon>
        <taxon>Vertebrata</taxon>
        <taxon>Euteleostomi</taxon>
        <taxon>Amphibia</taxon>
        <taxon>Batrachia</taxon>
        <taxon>Caudata</taxon>
        <taxon>Salamandroidea</taxon>
        <taxon>Salamandridae</taxon>
        <taxon>Pleurodelinae</taxon>
        <taxon>Pleurodeles</taxon>
    </lineage>
</organism>
<dbReference type="AlphaFoldDB" id="A0AAV7QHW3"/>
<dbReference type="PROSITE" id="PS51257">
    <property type="entry name" value="PROKAR_LIPOPROTEIN"/>
    <property type="match status" value="1"/>
</dbReference>
<proteinExistence type="predicted"/>
<name>A0AAV7QHW3_PLEWA</name>
<gene>
    <name evidence="1" type="ORF">NDU88_004469</name>
</gene>